<evidence type="ECO:0000256" key="1">
    <source>
        <dbReference type="ARBA" id="ARBA00023002"/>
    </source>
</evidence>
<organism evidence="3 4">
    <name type="scientific">Pontixanthobacter aestiaquae</name>
    <dbReference type="NCBI Taxonomy" id="1509367"/>
    <lineage>
        <taxon>Bacteria</taxon>
        <taxon>Pseudomonadati</taxon>
        <taxon>Pseudomonadota</taxon>
        <taxon>Alphaproteobacteria</taxon>
        <taxon>Sphingomonadales</taxon>
        <taxon>Erythrobacteraceae</taxon>
        <taxon>Pontixanthobacter</taxon>
    </lineage>
</organism>
<dbReference type="Gene3D" id="3.30.9.10">
    <property type="entry name" value="D-Amino Acid Oxidase, subunit A, domain 2"/>
    <property type="match status" value="1"/>
</dbReference>
<dbReference type="OrthoDB" id="7421214at2"/>
<dbReference type="InterPro" id="IPR036188">
    <property type="entry name" value="FAD/NAD-bd_sf"/>
</dbReference>
<evidence type="ECO:0000313" key="3">
    <source>
        <dbReference type="EMBL" id="MXO82937.1"/>
    </source>
</evidence>
<evidence type="ECO:0000313" key="4">
    <source>
        <dbReference type="Proteomes" id="UP000460290"/>
    </source>
</evidence>
<accession>A0A844Z785</accession>
<keyword evidence="1" id="KW-0560">Oxidoreductase</keyword>
<keyword evidence="4" id="KW-1185">Reference proteome</keyword>
<reference evidence="3 4" key="1">
    <citation type="submission" date="2019-12" db="EMBL/GenBank/DDBJ databases">
        <title>Genomic-based taxomic classification of the family Erythrobacteraceae.</title>
        <authorList>
            <person name="Xu L."/>
        </authorList>
    </citation>
    <scope>NUCLEOTIDE SEQUENCE [LARGE SCALE GENOMIC DNA]</scope>
    <source>
        <strain evidence="3 4">KCTC 42006</strain>
    </source>
</reference>
<feature type="domain" description="FAD dependent oxidoreductase" evidence="2">
    <location>
        <begin position="2"/>
        <end position="327"/>
    </location>
</feature>
<dbReference type="Pfam" id="PF01266">
    <property type="entry name" value="DAO"/>
    <property type="match status" value="1"/>
</dbReference>
<dbReference type="PANTHER" id="PTHR13847:SF287">
    <property type="entry name" value="FAD-DEPENDENT OXIDOREDUCTASE DOMAIN-CONTAINING PROTEIN 1"/>
    <property type="match status" value="1"/>
</dbReference>
<dbReference type="Gene3D" id="3.50.50.60">
    <property type="entry name" value="FAD/NAD(P)-binding domain"/>
    <property type="match status" value="1"/>
</dbReference>
<evidence type="ECO:0000259" key="2">
    <source>
        <dbReference type="Pfam" id="PF01266"/>
    </source>
</evidence>
<dbReference type="GO" id="GO:0005737">
    <property type="term" value="C:cytoplasm"/>
    <property type="evidence" value="ECO:0007669"/>
    <property type="project" value="TreeGrafter"/>
</dbReference>
<sequence>MAGASLAAELAPYASVVMLEAEDQPGYHATGRSAAFWDECYGGPDIVPLTLASGAFLREHDLLTQRGALHIARREDKPKVDQFFAEFADTGATIERLGRDRMIEKLPGIRAEWVDAVWEPACSDIDVGALHALYLTRAKKTGADLAVSRRVIKANQQGDGWYLLSADGREFRAAKLINAAGAWADELADMAGCDKLGITPYRRTVVQLRTNPVPSPKQPLVLDISGHFYFKPESGRLWLSPHDEEPSPACDAAPEELAVAAAIDRLQKVVDIEVERVETKWAGLRSFAADRLPVYGVDARNTDFFWFAGQGGFGIQTAPAAAKLAASMLLERPIPATLAAIDVTRYSPARFG</sequence>
<dbReference type="GO" id="GO:0016491">
    <property type="term" value="F:oxidoreductase activity"/>
    <property type="evidence" value="ECO:0007669"/>
    <property type="project" value="UniProtKB-KW"/>
</dbReference>
<name>A0A844Z785_9SPHN</name>
<dbReference type="SUPFAM" id="SSF51905">
    <property type="entry name" value="FAD/NAD(P)-binding domain"/>
    <property type="match status" value="1"/>
</dbReference>
<dbReference type="EMBL" id="WTYZ01000001">
    <property type="protein sequence ID" value="MXO82937.1"/>
    <property type="molecule type" value="Genomic_DNA"/>
</dbReference>
<proteinExistence type="predicted"/>
<dbReference type="AlphaFoldDB" id="A0A844Z785"/>
<gene>
    <name evidence="3" type="ORF">GRI35_06105</name>
</gene>
<dbReference type="InterPro" id="IPR006076">
    <property type="entry name" value="FAD-dep_OxRdtase"/>
</dbReference>
<protein>
    <submittedName>
        <fullName evidence="3">FAD-dependent oxidoreductase</fullName>
    </submittedName>
</protein>
<dbReference type="Proteomes" id="UP000460290">
    <property type="component" value="Unassembled WGS sequence"/>
</dbReference>
<comment type="caution">
    <text evidence="3">The sequence shown here is derived from an EMBL/GenBank/DDBJ whole genome shotgun (WGS) entry which is preliminary data.</text>
</comment>
<dbReference type="PANTHER" id="PTHR13847">
    <property type="entry name" value="SARCOSINE DEHYDROGENASE-RELATED"/>
    <property type="match status" value="1"/>
</dbReference>